<dbReference type="EMBL" id="MVGJ01000503">
    <property type="protein sequence ID" value="OOL77159.1"/>
    <property type="molecule type" value="Genomic_DNA"/>
</dbReference>
<protein>
    <submittedName>
        <fullName evidence="1">Fis family transcriptional regulator</fullName>
    </submittedName>
</protein>
<accession>A0A1S8KBJ7</accession>
<gene>
    <name evidence="1" type="ORF">B1P95_17705</name>
</gene>
<evidence type="ECO:0000313" key="1">
    <source>
        <dbReference type="EMBL" id="OOL77159.1"/>
    </source>
</evidence>
<dbReference type="Proteomes" id="UP000191171">
    <property type="component" value="Unassembled WGS sequence"/>
</dbReference>
<dbReference type="AlphaFoldDB" id="A0A1S8KBJ7"/>
<evidence type="ECO:0000313" key="2">
    <source>
        <dbReference type="Proteomes" id="UP000191171"/>
    </source>
</evidence>
<reference evidence="1 2" key="1">
    <citation type="submission" date="2017-02" db="EMBL/GenBank/DDBJ databases">
        <title>Clonality and virulence of isolates of VRE in Hematopoietic Stem Cell Transplanted (HSCT) patients.</title>
        <authorList>
            <person name="Marchi A.P."/>
            <person name="Martins R.C."/>
            <person name="Marie S.K."/>
            <person name="Levin A.S."/>
            <person name="Costa S.F."/>
        </authorList>
    </citation>
    <scope>NUCLEOTIDE SEQUENCE [LARGE SCALE GENOMIC DNA]</scope>
    <source>
        <strain evidence="1 2">LIM1759</strain>
    </source>
</reference>
<comment type="caution">
    <text evidence="1">The sequence shown here is derived from an EMBL/GenBank/DDBJ whole genome shotgun (WGS) entry which is preliminary data.</text>
</comment>
<feature type="non-terminal residue" evidence="1">
    <location>
        <position position="72"/>
    </location>
</feature>
<proteinExistence type="predicted"/>
<organism evidence="1 2">
    <name type="scientific">Enterococcus faecium</name>
    <name type="common">Streptococcus faecium</name>
    <dbReference type="NCBI Taxonomy" id="1352"/>
    <lineage>
        <taxon>Bacteria</taxon>
        <taxon>Bacillati</taxon>
        <taxon>Bacillota</taxon>
        <taxon>Bacilli</taxon>
        <taxon>Lactobacillales</taxon>
        <taxon>Enterococcaceae</taxon>
        <taxon>Enterococcus</taxon>
    </lineage>
</organism>
<sequence>MKMDKLLALYPQAQKKNSPASEADILSFAIDDAFIWIKQDSLSQQETSLLKALFPVINDQKKHPWYRYLFKD</sequence>
<name>A0A1S8KBJ7_ENTFC</name>